<dbReference type="PANTHER" id="PTHR32438">
    <property type="entry name" value="4-ALPHA-GLUCANOTRANSFERASE DPE1, CHLOROPLASTIC/AMYLOPLASTIC"/>
    <property type="match status" value="1"/>
</dbReference>
<comment type="catalytic activity">
    <reaction evidence="1 10">
        <text>Transfers a segment of a (1-&gt;4)-alpha-D-glucan to a new position in an acceptor, which may be glucose or a (1-&gt;4)-alpha-D-glucan.</text>
        <dbReference type="EC" id="2.4.1.25"/>
    </reaction>
</comment>
<reference evidence="12 13" key="1">
    <citation type="submission" date="2023-08" db="EMBL/GenBank/DDBJ databases">
        <authorList>
            <person name="Joshi A."/>
            <person name="Thite S."/>
        </authorList>
    </citation>
    <scope>NUCLEOTIDE SEQUENCE [LARGE SCALE GENOMIC DNA]</scope>
    <source>
        <strain evidence="12 13">1E1</strain>
    </source>
</reference>
<dbReference type="Proteomes" id="UP001236258">
    <property type="component" value="Unassembled WGS sequence"/>
</dbReference>
<evidence type="ECO:0000259" key="11">
    <source>
        <dbReference type="Pfam" id="PF21226"/>
    </source>
</evidence>
<keyword evidence="7 10" id="KW-0119">Carbohydrate metabolism</keyword>
<dbReference type="Gene3D" id="3.20.20.80">
    <property type="entry name" value="Glycosidases"/>
    <property type="match status" value="1"/>
</dbReference>
<evidence type="ECO:0000256" key="5">
    <source>
        <dbReference type="ARBA" id="ARBA00022676"/>
    </source>
</evidence>
<protein>
    <recommendedName>
        <fullName evidence="4 10">4-alpha-glucanotransferase</fullName>
        <ecNumber evidence="3 10">2.4.1.25</ecNumber>
    </recommendedName>
    <alternativeName>
        <fullName evidence="8 10">Amylomaltase</fullName>
    </alternativeName>
    <alternativeName>
        <fullName evidence="9 10">Disproportionating enzyme</fullName>
    </alternativeName>
</protein>
<evidence type="ECO:0000256" key="8">
    <source>
        <dbReference type="ARBA" id="ARBA00031423"/>
    </source>
</evidence>
<dbReference type="SUPFAM" id="SSF51445">
    <property type="entry name" value="(Trans)glycosidases"/>
    <property type="match status" value="1"/>
</dbReference>
<keyword evidence="13" id="KW-1185">Reference proteome</keyword>
<evidence type="ECO:0000256" key="2">
    <source>
        <dbReference type="ARBA" id="ARBA00005684"/>
    </source>
</evidence>
<sequence length="730" mass="83218">MNKALMQQALEFAGIESSYTDAYGQPQQVEDSSQLALLTALGLDCSDEDSLTASIQQQQARWWQQPLLPVSVQQQDQPLHLELRLALSQANEPISLNLITEDGKQQPFSLTPVDGELLQVVQQQEQEFHLYQHALPQHLPLGYHRLRITSPAALRCEQSLIVTPAQCYQPRTFAEQKQWGVSIQLYGLRSERNWGIGDFTDLQQLLRVLAKQGADFVGLNPIHALYPAMPEHASPYSPSSRRWLNCSYLDVTAMPGYQQSVECQQWVGRADFQQQLKEQRSRDWVDYSAVMALKLPVLKLLHQWFCQHGDAALQADYSRFKDDGGESLQQQALYDALHAELYQQDPQHWGWPNWPEDYRRPDSAAVKAFRKQHAEALDFYCYLQFCADQQLARAQAVAKEAGMLLGIYRDLAVGVSEASMEIWANPDLYCRDASVGAPPDPLGPQGQNWGLPPMSPWQLFQQGYRPFIDLLRSNMQHAGALRIDHVMALLRLWWVPNSAADARGGAYVYYPIMDLLGILALESQRQQVVVIGEDLGTVPDGIRDLLTQHGVYSYRVFFFEQAQDGGFISPAHYPEQALATLCTHDLPTLIGFWHCDDLKLGQQLGLYPDEAQLQQLFEQRHRNKQRILDSLHGHGALPTDYPRQVEQVGMEPVLARALQLHLAKGHSQLLSLQLEDWMQMTQPVNVPGTSDEYPNWRRKLSQTLEHWQQDPAQQDLMQQLTQARRDWLYS</sequence>
<dbReference type="GO" id="GO:0004134">
    <property type="term" value="F:4-alpha-glucanotransferase activity"/>
    <property type="evidence" value="ECO:0007669"/>
    <property type="project" value="UniProtKB-EC"/>
</dbReference>
<accession>A0ABT9GNW0</accession>
<dbReference type="PANTHER" id="PTHR32438:SF5">
    <property type="entry name" value="4-ALPHA-GLUCANOTRANSFERASE DPE1, CHLOROPLASTIC_AMYLOPLASTIC"/>
    <property type="match status" value="1"/>
</dbReference>
<dbReference type="Pfam" id="PF02446">
    <property type="entry name" value="Glyco_hydro_77"/>
    <property type="match status" value="1"/>
</dbReference>
<evidence type="ECO:0000256" key="1">
    <source>
        <dbReference type="ARBA" id="ARBA00000439"/>
    </source>
</evidence>
<feature type="domain" description="MalQ N-terminal beta-sandwich" evidence="11">
    <location>
        <begin position="69"/>
        <end position="164"/>
    </location>
</feature>
<dbReference type="InterPro" id="IPR003385">
    <property type="entry name" value="Glyco_hydro_77"/>
</dbReference>
<evidence type="ECO:0000256" key="7">
    <source>
        <dbReference type="ARBA" id="ARBA00023277"/>
    </source>
</evidence>
<evidence type="ECO:0000256" key="10">
    <source>
        <dbReference type="RuleBase" id="RU361207"/>
    </source>
</evidence>
<dbReference type="RefSeq" id="WP_305944765.1">
    <property type="nucleotide sequence ID" value="NZ_JAUZVY010000002.1"/>
</dbReference>
<dbReference type="Pfam" id="PF21226">
    <property type="entry name" value="MalQ_N"/>
    <property type="match status" value="1"/>
</dbReference>
<organism evidence="12 13">
    <name type="scientific">Alkalimonas delamerensis</name>
    <dbReference type="NCBI Taxonomy" id="265981"/>
    <lineage>
        <taxon>Bacteria</taxon>
        <taxon>Pseudomonadati</taxon>
        <taxon>Pseudomonadota</taxon>
        <taxon>Gammaproteobacteria</taxon>
        <taxon>Alkalimonas</taxon>
    </lineage>
</organism>
<keyword evidence="5 10" id="KW-0328">Glycosyltransferase</keyword>
<comment type="caution">
    <text evidence="12">The sequence shown here is derived from an EMBL/GenBank/DDBJ whole genome shotgun (WGS) entry which is preliminary data.</text>
</comment>
<dbReference type="InterPro" id="IPR048458">
    <property type="entry name" value="MalQ_N"/>
</dbReference>
<dbReference type="InterPro" id="IPR017853">
    <property type="entry name" value="GH"/>
</dbReference>
<evidence type="ECO:0000256" key="4">
    <source>
        <dbReference type="ARBA" id="ARBA00020295"/>
    </source>
</evidence>
<evidence type="ECO:0000313" key="13">
    <source>
        <dbReference type="Proteomes" id="UP001236258"/>
    </source>
</evidence>
<evidence type="ECO:0000256" key="3">
    <source>
        <dbReference type="ARBA" id="ARBA00012560"/>
    </source>
</evidence>
<evidence type="ECO:0000256" key="9">
    <source>
        <dbReference type="ARBA" id="ARBA00031501"/>
    </source>
</evidence>
<comment type="similarity">
    <text evidence="2 10">Belongs to the disproportionating enzyme family.</text>
</comment>
<evidence type="ECO:0000313" key="12">
    <source>
        <dbReference type="EMBL" id="MDP4528642.1"/>
    </source>
</evidence>
<proteinExistence type="inferred from homology"/>
<name>A0ABT9GNW0_9GAMM</name>
<dbReference type="NCBIfam" id="TIGR00217">
    <property type="entry name" value="malQ"/>
    <property type="match status" value="1"/>
</dbReference>
<gene>
    <name evidence="12" type="primary">malQ</name>
    <name evidence="12" type="ORF">Q3O59_06305</name>
</gene>
<dbReference type="EMBL" id="JAUZVY010000002">
    <property type="protein sequence ID" value="MDP4528642.1"/>
    <property type="molecule type" value="Genomic_DNA"/>
</dbReference>
<dbReference type="EC" id="2.4.1.25" evidence="3 10"/>
<dbReference type="NCBIfam" id="NF008274">
    <property type="entry name" value="PRK11052.1"/>
    <property type="match status" value="1"/>
</dbReference>
<keyword evidence="6 10" id="KW-0808">Transferase</keyword>
<evidence type="ECO:0000256" key="6">
    <source>
        <dbReference type="ARBA" id="ARBA00022679"/>
    </source>
</evidence>